<comment type="caution">
    <text evidence="2">The sequence shown here is derived from an EMBL/GenBank/DDBJ whole genome shotgun (WGS) entry which is preliminary data.</text>
</comment>
<dbReference type="EMBL" id="JAKKPZ010000074">
    <property type="protein sequence ID" value="KAI1703958.1"/>
    <property type="molecule type" value="Genomic_DNA"/>
</dbReference>
<reference evidence="2" key="1">
    <citation type="submission" date="2022-01" db="EMBL/GenBank/DDBJ databases">
        <title>Genome Sequence Resource for Two Populations of Ditylenchus destructor, the Migratory Endoparasitic Phytonematode.</title>
        <authorList>
            <person name="Zhang H."/>
            <person name="Lin R."/>
            <person name="Xie B."/>
        </authorList>
    </citation>
    <scope>NUCLEOTIDE SEQUENCE</scope>
    <source>
        <strain evidence="2">BazhouSP</strain>
    </source>
</reference>
<feature type="transmembrane region" description="Helical" evidence="1">
    <location>
        <begin position="516"/>
        <end position="543"/>
    </location>
</feature>
<keyword evidence="1" id="KW-1133">Transmembrane helix</keyword>
<gene>
    <name evidence="2" type="ORF">DdX_14574</name>
</gene>
<name>A0AAD4MRM9_9BILA</name>
<evidence type="ECO:0000313" key="2">
    <source>
        <dbReference type="EMBL" id="KAI1703958.1"/>
    </source>
</evidence>
<evidence type="ECO:0000256" key="1">
    <source>
        <dbReference type="SAM" id="Phobius"/>
    </source>
</evidence>
<keyword evidence="1" id="KW-0472">Membrane</keyword>
<keyword evidence="1" id="KW-0812">Transmembrane</keyword>
<accession>A0AAD4MRM9</accession>
<dbReference type="InterPro" id="IPR006954">
    <property type="entry name" value="Mlt-10-like"/>
</dbReference>
<keyword evidence="3" id="KW-1185">Reference proteome</keyword>
<protein>
    <submittedName>
        <fullName evidence="2">Moulting cycle domain-containing protein</fullName>
    </submittedName>
</protein>
<feature type="transmembrane region" description="Helical" evidence="1">
    <location>
        <begin position="69"/>
        <end position="86"/>
    </location>
</feature>
<dbReference type="Pfam" id="PF04870">
    <property type="entry name" value="Moulting_cycle"/>
    <property type="match status" value="1"/>
</dbReference>
<evidence type="ECO:0000313" key="3">
    <source>
        <dbReference type="Proteomes" id="UP001201812"/>
    </source>
</evidence>
<organism evidence="2 3">
    <name type="scientific">Ditylenchus destructor</name>
    <dbReference type="NCBI Taxonomy" id="166010"/>
    <lineage>
        <taxon>Eukaryota</taxon>
        <taxon>Metazoa</taxon>
        <taxon>Ecdysozoa</taxon>
        <taxon>Nematoda</taxon>
        <taxon>Chromadorea</taxon>
        <taxon>Rhabditida</taxon>
        <taxon>Tylenchina</taxon>
        <taxon>Tylenchomorpha</taxon>
        <taxon>Sphaerularioidea</taxon>
        <taxon>Anguinidae</taxon>
        <taxon>Anguininae</taxon>
        <taxon>Ditylenchus</taxon>
    </lineage>
</organism>
<dbReference type="AlphaFoldDB" id="A0AAD4MRM9"/>
<feature type="transmembrane region" description="Helical" evidence="1">
    <location>
        <begin position="549"/>
        <end position="569"/>
    </location>
</feature>
<feature type="transmembrane region" description="Helical" evidence="1">
    <location>
        <begin position="646"/>
        <end position="668"/>
    </location>
</feature>
<feature type="transmembrane region" description="Helical" evidence="1">
    <location>
        <begin position="576"/>
        <end position="598"/>
    </location>
</feature>
<feature type="transmembrane region" description="Helical" evidence="1">
    <location>
        <begin position="618"/>
        <end position="639"/>
    </location>
</feature>
<dbReference type="PANTHER" id="PTHR21523">
    <property type="match status" value="1"/>
</dbReference>
<proteinExistence type="predicted"/>
<feature type="transmembrane region" description="Helical" evidence="1">
    <location>
        <begin position="21"/>
        <end position="38"/>
    </location>
</feature>
<dbReference type="PANTHER" id="PTHR21523:SF37">
    <property type="entry name" value="MLT-TEN (MLT-10) RELATED"/>
    <property type="match status" value="1"/>
</dbReference>
<dbReference type="Proteomes" id="UP001201812">
    <property type="component" value="Unassembled WGS sequence"/>
</dbReference>
<sequence>MLRMFSSYSTTQRKGVSLVQVFGTAILISLCFASFIAADAPGDANKGQDYRFGSKVHNIPMKTEHGMQLVQHWVDTMVGSFIATFADRRILKTKPRHVIEEFGDCNKKASSVPLQAKCLSRLINNQITGQRSRFRKYKNGEPKGNSTDWVGSFRVKRSSNVDEVVTRDGYDLMSPAGSMTPFGKLAQGLLKTVLAAKNKTQARPWQETIKKVSESAKRRKEAQKHLEEESLENMDQFVFRGMRDRGMVQEDLESVINDPSKLKQWLAKKRSSKAREPLEKLMALLRQGLKLGYSLTGKNTSDFDDKTWKVASPRFLSVVPEEQEYKNETMEILSPSLFSLHDKGKGIEQLTSLPNLMKDLSRQDQQKWLDLILEAAGVVDEVDKLETDYKDVKSAADLRKKYETEMVTKDGTPLYFTRDNATKMFGSFEDRKIDAYTNFTKSLSKDQVKELNRTGYVMMTREQMHMLYGPKSPYNNSEALVRLSQIHNTSQMEEHIIKDVHHAARLKSFKIRQKDALVLSPIIFSPITLSPSVLGAAILSPAIFTPIVLSPRVLGPIILSPLAFTPFILSPVVLHPIILTPGVFVPIILTPVVLSPLILSPQAFTPFVLSPLVLSPLILTPAVGSPLVLSPFVLTPLIFSPQALGALVLSPYALSPVIQSKLIAYSVLLSPSWLSK</sequence>